<dbReference type="RefSeq" id="WP_230370584.1">
    <property type="nucleotide sequence ID" value="NZ_WLYX01000001.1"/>
</dbReference>
<accession>A0A844GF77</accession>
<reference evidence="3 4" key="1">
    <citation type="submission" date="2019-11" db="EMBL/GenBank/DDBJ databases">
        <title>Draft genome sequence of Paludibacterium sp. dN18-1.</title>
        <authorList>
            <person name="Im W.-T."/>
        </authorList>
    </citation>
    <scope>NUCLEOTIDE SEQUENCE [LARGE SCALE GENOMIC DNA]</scope>
    <source>
        <strain evidence="4">dN 18-1</strain>
    </source>
</reference>
<organism evidence="3 4">
    <name type="scientific">Paludibacterium denitrificans</name>
    <dbReference type="NCBI Taxonomy" id="2675226"/>
    <lineage>
        <taxon>Bacteria</taxon>
        <taxon>Pseudomonadati</taxon>
        <taxon>Pseudomonadota</taxon>
        <taxon>Betaproteobacteria</taxon>
        <taxon>Neisseriales</taxon>
        <taxon>Chromobacteriaceae</taxon>
        <taxon>Paludibacterium</taxon>
    </lineage>
</organism>
<dbReference type="Proteomes" id="UP000446658">
    <property type="component" value="Unassembled WGS sequence"/>
</dbReference>
<comment type="caution">
    <text evidence="3">The sequence shown here is derived from an EMBL/GenBank/DDBJ whole genome shotgun (WGS) entry which is preliminary data.</text>
</comment>
<dbReference type="AlphaFoldDB" id="A0A844GF77"/>
<sequence length="155" mass="17463">MKRLIFCAGCAVWLSACTNLIPPTATPSRPPVRPTIPLPSPRHDSKIDILRREASQLAAQVGRGTLSRTAAADQLNIVRLRVVGANLVDDNTFAMYRYLAVERDADRLTQDESQAKMEKRLHDWRKRWPKLRNPPADPAFTNFLLGVYGLPRLGY</sequence>
<protein>
    <recommendedName>
        <fullName evidence="5">Lipoprotein</fullName>
    </recommendedName>
</protein>
<feature type="chain" id="PRO_5032365095" description="Lipoprotein" evidence="2">
    <location>
        <begin position="19"/>
        <end position="155"/>
    </location>
</feature>
<feature type="signal peptide" evidence="2">
    <location>
        <begin position="1"/>
        <end position="18"/>
    </location>
</feature>
<feature type="region of interest" description="Disordered" evidence="1">
    <location>
        <begin position="24"/>
        <end position="43"/>
    </location>
</feature>
<dbReference type="EMBL" id="WLYX01000001">
    <property type="protein sequence ID" value="MTD33547.1"/>
    <property type="molecule type" value="Genomic_DNA"/>
</dbReference>
<evidence type="ECO:0000256" key="2">
    <source>
        <dbReference type="SAM" id="SignalP"/>
    </source>
</evidence>
<feature type="compositionally biased region" description="Pro residues" evidence="1">
    <location>
        <begin position="24"/>
        <end position="40"/>
    </location>
</feature>
<proteinExistence type="predicted"/>
<gene>
    <name evidence="3" type="ORF">GKE73_12350</name>
</gene>
<evidence type="ECO:0000313" key="3">
    <source>
        <dbReference type="EMBL" id="MTD33547.1"/>
    </source>
</evidence>
<keyword evidence="4" id="KW-1185">Reference proteome</keyword>
<name>A0A844GF77_9NEIS</name>
<evidence type="ECO:0000313" key="4">
    <source>
        <dbReference type="Proteomes" id="UP000446658"/>
    </source>
</evidence>
<dbReference type="PROSITE" id="PS51257">
    <property type="entry name" value="PROKAR_LIPOPROTEIN"/>
    <property type="match status" value="1"/>
</dbReference>
<evidence type="ECO:0000256" key="1">
    <source>
        <dbReference type="SAM" id="MobiDB-lite"/>
    </source>
</evidence>
<evidence type="ECO:0008006" key="5">
    <source>
        <dbReference type="Google" id="ProtNLM"/>
    </source>
</evidence>
<keyword evidence="2" id="KW-0732">Signal</keyword>